<keyword evidence="1" id="KW-0472">Membrane</keyword>
<feature type="transmembrane region" description="Helical" evidence="1">
    <location>
        <begin position="50"/>
        <end position="68"/>
    </location>
</feature>
<protein>
    <recommendedName>
        <fullName evidence="4">Major facilitator superfamily (MFS) profile domain-containing protein</fullName>
    </recommendedName>
</protein>
<dbReference type="Proteomes" id="UP000190797">
    <property type="component" value="Chromosome"/>
</dbReference>
<organism evidence="2 3">
    <name type="scientific">[Actinomadura] parvosata subsp. kistnae</name>
    <dbReference type="NCBI Taxonomy" id="1909395"/>
    <lineage>
        <taxon>Bacteria</taxon>
        <taxon>Bacillati</taxon>
        <taxon>Actinomycetota</taxon>
        <taxon>Actinomycetes</taxon>
        <taxon>Streptosporangiales</taxon>
        <taxon>Streptosporangiaceae</taxon>
        <taxon>Nonomuraea</taxon>
    </lineage>
</organism>
<dbReference type="RefSeq" id="WP_080038069.1">
    <property type="nucleotide sequence ID" value="NZ_CP017717.1"/>
</dbReference>
<dbReference type="KEGG" id="noa:BKM31_11000"/>
<reference evidence="3" key="1">
    <citation type="journal article" date="2017" name="Med. Chem. Commun.">
        <title>Nonomuraea sp. ATCC 55076 harbours the largest actinomycete chromosome to date and the kistamicin biosynthetic gene cluster.</title>
        <authorList>
            <person name="Nazari B."/>
            <person name="Forneris C.C."/>
            <person name="Gibson M.I."/>
            <person name="Moon K."/>
            <person name="Schramma K.R."/>
            <person name="Seyedsayamdost M.R."/>
        </authorList>
    </citation>
    <scope>NUCLEOTIDE SEQUENCE [LARGE SCALE GENOMIC DNA]</scope>
    <source>
        <strain evidence="3">ATCC 55076</strain>
    </source>
</reference>
<evidence type="ECO:0000313" key="2">
    <source>
        <dbReference type="EMBL" id="AQZ61929.1"/>
    </source>
</evidence>
<evidence type="ECO:0008006" key="4">
    <source>
        <dbReference type="Google" id="ProtNLM"/>
    </source>
</evidence>
<dbReference type="EMBL" id="CP017717">
    <property type="protein sequence ID" value="AQZ61929.1"/>
    <property type="molecule type" value="Genomic_DNA"/>
</dbReference>
<name>A0A1U9ZVH9_9ACTN</name>
<evidence type="ECO:0000313" key="3">
    <source>
        <dbReference type="Proteomes" id="UP000190797"/>
    </source>
</evidence>
<gene>
    <name evidence="2" type="ORF">BKM31_11000</name>
</gene>
<accession>A0A1U9ZVH9</accession>
<feature type="transmembrane region" description="Helical" evidence="1">
    <location>
        <begin position="116"/>
        <end position="134"/>
    </location>
</feature>
<sequence>MSEATHRQVLKARSGLLLALFVPTPAGTVVSTALPRMPGDPRGSPTQDTWVVTATLGASVLLIRVSFVDGAFAWASWQRAAMVGGSALLLGAAPWAESRVAEPIVPLRVIRQRATAPAAMVLAGIVAALMLRPITLRTRAEVGEPAGRSGVAS</sequence>
<dbReference type="STRING" id="1909395.BKM31_11000"/>
<keyword evidence="3" id="KW-1185">Reference proteome</keyword>
<keyword evidence="1" id="KW-0812">Transmembrane</keyword>
<evidence type="ECO:0000256" key="1">
    <source>
        <dbReference type="SAM" id="Phobius"/>
    </source>
</evidence>
<dbReference type="AlphaFoldDB" id="A0A1U9ZVH9"/>
<proteinExistence type="predicted"/>
<keyword evidence="1" id="KW-1133">Transmembrane helix</keyword>